<dbReference type="RefSeq" id="WP_115361296.1">
    <property type="nucleotide sequence ID" value="NZ_CP038012.1"/>
</dbReference>
<dbReference type="EMBL" id="UGYZ01000002">
    <property type="protein sequence ID" value="SUJ05698.1"/>
    <property type="molecule type" value="Genomic_DNA"/>
</dbReference>
<feature type="chain" id="PRO_5016664610" description="Lipoprotein" evidence="2">
    <location>
        <begin position="24"/>
        <end position="236"/>
    </location>
</feature>
<keyword evidence="2" id="KW-0732">Signal</keyword>
<dbReference type="PROSITE" id="PS51257">
    <property type="entry name" value="PROKAR_LIPOPROTEIN"/>
    <property type="match status" value="1"/>
</dbReference>
<sequence>MKKAKYLLIVLTFALLVTGCADKAVKNDDVLINDETNSTSKETAQKNQGGEQGTNEGLSHQNDEVTVPLRDFFLEDGTKAQYKGEGNEFASYTIEVAQPYEDYFIIYENNGGVLLRKIYKVTDHQIYTLDEAAVDSKDEFPSIEELDEMTPIGIYLQKPFEQGATFDLWTIIKTDEIVETPFRTFENAIVIEKQDENAINRKYFVQGFGEVKREAIQTSEGNSFTVTSELESVDGH</sequence>
<organism evidence="3 4">
    <name type="scientific">Sporosarcina pasteurii</name>
    <name type="common">Bacillus pasteurii</name>
    <dbReference type="NCBI Taxonomy" id="1474"/>
    <lineage>
        <taxon>Bacteria</taxon>
        <taxon>Bacillati</taxon>
        <taxon>Bacillota</taxon>
        <taxon>Bacilli</taxon>
        <taxon>Bacillales</taxon>
        <taxon>Caryophanaceae</taxon>
        <taxon>Sporosarcina</taxon>
    </lineage>
</organism>
<evidence type="ECO:0000313" key="4">
    <source>
        <dbReference type="Proteomes" id="UP000254519"/>
    </source>
</evidence>
<evidence type="ECO:0000313" key="3">
    <source>
        <dbReference type="EMBL" id="SUJ05698.1"/>
    </source>
</evidence>
<gene>
    <name evidence="3" type="ORF">NCTC4822_01700</name>
</gene>
<feature type="region of interest" description="Disordered" evidence="1">
    <location>
        <begin position="36"/>
        <end position="61"/>
    </location>
</feature>
<reference evidence="3 4" key="1">
    <citation type="submission" date="2018-06" db="EMBL/GenBank/DDBJ databases">
        <authorList>
            <consortium name="Pathogen Informatics"/>
            <person name="Doyle S."/>
        </authorList>
    </citation>
    <scope>NUCLEOTIDE SEQUENCE [LARGE SCALE GENOMIC DNA]</scope>
    <source>
        <strain evidence="4">ATCC 11859 / DSM 33 / NCIB 8841 / NCTC 4822</strain>
    </source>
</reference>
<evidence type="ECO:0008006" key="5">
    <source>
        <dbReference type="Google" id="ProtNLM"/>
    </source>
</evidence>
<proteinExistence type="predicted"/>
<evidence type="ECO:0000256" key="2">
    <source>
        <dbReference type="SAM" id="SignalP"/>
    </source>
</evidence>
<name>A0A380BR43_SPOPA</name>
<evidence type="ECO:0000256" key="1">
    <source>
        <dbReference type="SAM" id="MobiDB-lite"/>
    </source>
</evidence>
<dbReference type="Proteomes" id="UP000254519">
    <property type="component" value="Unassembled WGS sequence"/>
</dbReference>
<feature type="compositionally biased region" description="Polar residues" evidence="1">
    <location>
        <begin position="36"/>
        <end position="60"/>
    </location>
</feature>
<dbReference type="AlphaFoldDB" id="A0A380BR43"/>
<dbReference type="OrthoDB" id="2870421at2"/>
<accession>A0A380BR43</accession>
<feature type="signal peptide" evidence="2">
    <location>
        <begin position="1"/>
        <end position="23"/>
    </location>
</feature>
<protein>
    <recommendedName>
        <fullName evidence="5">Lipoprotein</fullName>
    </recommendedName>
</protein>
<keyword evidence="4" id="KW-1185">Reference proteome</keyword>